<proteinExistence type="predicted"/>
<sequence>MRSRAVNPNHKAAAALAAAAALCLIATGALLWQHFGPTLFNALILAPLAWCF</sequence>
<keyword evidence="2" id="KW-1185">Reference proteome</keyword>
<name>A0ABX0VFX9_9HYPH</name>
<dbReference type="Proteomes" id="UP000707352">
    <property type="component" value="Unassembled WGS sequence"/>
</dbReference>
<dbReference type="EMBL" id="JAATJS010000011">
    <property type="protein sequence ID" value="NIX78461.1"/>
    <property type="molecule type" value="Genomic_DNA"/>
</dbReference>
<organism evidence="1 2">
    <name type="scientific">Microvirga terricola</name>
    <dbReference type="NCBI Taxonomy" id="2719797"/>
    <lineage>
        <taxon>Bacteria</taxon>
        <taxon>Pseudomonadati</taxon>
        <taxon>Pseudomonadota</taxon>
        <taxon>Alphaproteobacteria</taxon>
        <taxon>Hyphomicrobiales</taxon>
        <taxon>Methylobacteriaceae</taxon>
        <taxon>Microvirga</taxon>
    </lineage>
</organism>
<gene>
    <name evidence="1" type="ORF">HB375_17885</name>
</gene>
<dbReference type="RefSeq" id="WP_167674457.1">
    <property type="nucleotide sequence ID" value="NZ_JAATJS010000011.1"/>
</dbReference>
<evidence type="ECO:0000313" key="1">
    <source>
        <dbReference type="EMBL" id="NIX78461.1"/>
    </source>
</evidence>
<comment type="caution">
    <text evidence="1">The sequence shown here is derived from an EMBL/GenBank/DDBJ whole genome shotgun (WGS) entry which is preliminary data.</text>
</comment>
<reference evidence="1 2" key="1">
    <citation type="submission" date="2020-03" db="EMBL/GenBank/DDBJ databases">
        <title>The genome sequence of Microvirga sp. c23x22.</title>
        <authorList>
            <person name="Zhang X."/>
        </authorList>
    </citation>
    <scope>NUCLEOTIDE SEQUENCE [LARGE SCALE GENOMIC DNA]</scope>
    <source>
        <strain evidence="2">c23x22</strain>
    </source>
</reference>
<evidence type="ECO:0000313" key="2">
    <source>
        <dbReference type="Proteomes" id="UP000707352"/>
    </source>
</evidence>
<protein>
    <submittedName>
        <fullName evidence="1">Uncharacterized protein</fullName>
    </submittedName>
</protein>
<accession>A0ABX0VFX9</accession>